<reference evidence="1 2" key="1">
    <citation type="submission" date="2024-09" db="EMBL/GenBank/DDBJ databases">
        <authorList>
            <person name="Sun Q."/>
            <person name="Mori K."/>
        </authorList>
    </citation>
    <scope>NUCLEOTIDE SEQUENCE [LARGE SCALE GENOMIC DNA]</scope>
    <source>
        <strain evidence="1 2">CCM 7659</strain>
    </source>
</reference>
<organism evidence="1 2">
    <name type="scientific">Dietzia aerolata</name>
    <dbReference type="NCBI Taxonomy" id="595984"/>
    <lineage>
        <taxon>Bacteria</taxon>
        <taxon>Bacillati</taxon>
        <taxon>Actinomycetota</taxon>
        <taxon>Actinomycetes</taxon>
        <taxon>Mycobacteriales</taxon>
        <taxon>Dietziaceae</taxon>
        <taxon>Dietzia</taxon>
    </lineage>
</organism>
<dbReference type="EMBL" id="JBHMDY010000001">
    <property type="protein sequence ID" value="MFB9258592.1"/>
    <property type="molecule type" value="Genomic_DNA"/>
</dbReference>
<evidence type="ECO:0000313" key="2">
    <source>
        <dbReference type="Proteomes" id="UP001589700"/>
    </source>
</evidence>
<dbReference type="RefSeq" id="WP_182632700.1">
    <property type="nucleotide sequence ID" value="NZ_JAALDM010000175.1"/>
</dbReference>
<evidence type="ECO:0000313" key="1">
    <source>
        <dbReference type="EMBL" id="MFB9258592.1"/>
    </source>
</evidence>
<keyword evidence="2" id="KW-1185">Reference proteome</keyword>
<gene>
    <name evidence="1" type="ORF">ACFFVD_02125</name>
</gene>
<proteinExistence type="predicted"/>
<evidence type="ECO:0008006" key="3">
    <source>
        <dbReference type="Google" id="ProtNLM"/>
    </source>
</evidence>
<name>A0ABV5JMG8_9ACTN</name>
<comment type="caution">
    <text evidence="1">The sequence shown here is derived from an EMBL/GenBank/DDBJ whole genome shotgun (WGS) entry which is preliminary data.</text>
</comment>
<accession>A0ABV5JMG8</accession>
<dbReference type="Proteomes" id="UP001589700">
    <property type="component" value="Unassembled WGS sequence"/>
</dbReference>
<protein>
    <recommendedName>
        <fullName evidence="3">Helix-turn-helix domain containing protein</fullName>
    </recommendedName>
</protein>
<sequence>MTCDSPGNAGKDPPTLPEEIAPAVAELAAEGKGRNEISRALAVSTATVSRAAAIAGVEFDRGPTEVATRTRTEQLAQDRAELAGMAAEIARRAGRRLYIEAGAEVIDPATLTALNRVFGTATDKALTAGMLTDRLDLDDHHGNSLLDQLRGGFDSWAAALADQGQDQIITNPQEGT</sequence>